<gene>
    <name evidence="1" type="ordered locus">Sthe_2568</name>
</gene>
<dbReference type="InterPro" id="IPR009359">
    <property type="entry name" value="PaaB"/>
</dbReference>
<reference evidence="1 2" key="2">
    <citation type="journal article" date="2010" name="Stand. Genomic Sci.">
        <title>Complete genome sequence of Desulfohalobium retbaense type strain (HR(100)).</title>
        <authorList>
            <person name="Spring S."/>
            <person name="Nolan M."/>
            <person name="Lapidus A."/>
            <person name="Glavina Del Rio T."/>
            <person name="Copeland A."/>
            <person name="Tice H."/>
            <person name="Cheng J.F."/>
            <person name="Lucas S."/>
            <person name="Land M."/>
            <person name="Chen F."/>
            <person name="Bruce D."/>
            <person name="Goodwin L."/>
            <person name="Pitluck S."/>
            <person name="Ivanova N."/>
            <person name="Mavromatis K."/>
            <person name="Mikhailova N."/>
            <person name="Pati A."/>
            <person name="Chen A."/>
            <person name="Palaniappan K."/>
            <person name="Hauser L."/>
            <person name="Chang Y.J."/>
            <person name="Jeffries C.D."/>
            <person name="Munk C."/>
            <person name="Kiss H."/>
            <person name="Chain P."/>
            <person name="Han C."/>
            <person name="Brettin T."/>
            <person name="Detter J.C."/>
            <person name="Schuler E."/>
            <person name="Goker M."/>
            <person name="Rohde M."/>
            <person name="Bristow J."/>
            <person name="Eisen J.A."/>
            <person name="Markowitz V."/>
            <person name="Hugenholtz P."/>
            <person name="Kyrpides N.C."/>
            <person name="Klenk H.P."/>
        </authorList>
    </citation>
    <scope>NUCLEOTIDE SEQUENCE [LARGE SCALE GENOMIC DNA]</scope>
    <source>
        <strain evidence="2">ATCC 49802 / DSM 20745 / S 6022</strain>
    </source>
</reference>
<dbReference type="eggNOG" id="COG3460">
    <property type="taxonomic scope" value="Bacteria"/>
</dbReference>
<dbReference type="EMBL" id="CP001824">
    <property type="protein sequence ID" value="ACZ39983.1"/>
    <property type="molecule type" value="Genomic_DNA"/>
</dbReference>
<evidence type="ECO:0000313" key="2">
    <source>
        <dbReference type="Proteomes" id="UP000002027"/>
    </source>
</evidence>
<dbReference type="Pfam" id="PF06243">
    <property type="entry name" value="PaaB"/>
    <property type="match status" value="1"/>
</dbReference>
<evidence type="ECO:0000313" key="1">
    <source>
        <dbReference type="EMBL" id="ACZ39983.1"/>
    </source>
</evidence>
<organism evidence="1 2">
    <name type="scientific">Sphaerobacter thermophilus (strain ATCC 49802 / DSM 20745 / KCCM 41009 / NCIMB 13125 / S 6022)</name>
    <dbReference type="NCBI Taxonomy" id="479434"/>
    <lineage>
        <taxon>Bacteria</taxon>
        <taxon>Pseudomonadati</taxon>
        <taxon>Thermomicrobiota</taxon>
        <taxon>Thermomicrobia</taxon>
        <taxon>Sphaerobacterales</taxon>
        <taxon>Sphaerobacterineae</taxon>
        <taxon>Sphaerobacteraceae</taxon>
        <taxon>Sphaerobacter</taxon>
    </lineage>
</organism>
<dbReference type="OrthoDB" id="162697at2"/>
<dbReference type="Proteomes" id="UP000002027">
    <property type="component" value="Chromosome 2"/>
</dbReference>
<dbReference type="Gene3D" id="3.10.20.520">
    <property type="entry name" value="Phenylacetic acid degradation B"/>
    <property type="match status" value="1"/>
</dbReference>
<protein>
    <submittedName>
        <fullName evidence="1">Phenylacetic acid degradation B</fullName>
    </submittedName>
</protein>
<dbReference type="InterPro" id="IPR038693">
    <property type="entry name" value="PaaB_sf"/>
</dbReference>
<dbReference type="STRING" id="479434.Sthe_2568"/>
<dbReference type="KEGG" id="sti:Sthe_2568"/>
<name>D1C840_SPHTD</name>
<dbReference type="AlphaFoldDB" id="D1C840"/>
<dbReference type="InParanoid" id="D1C840"/>
<proteinExistence type="predicted"/>
<dbReference type="RefSeq" id="WP_012873023.1">
    <property type="nucleotide sequence ID" value="NC_013524.1"/>
</dbReference>
<accession>D1C840</accession>
<keyword evidence="2" id="KW-1185">Reference proteome</keyword>
<sequence length="96" mass="11237">MQIYEVFRQEREGEPMVHVGNVQAPGDDLARQYAREVYSRRGEATRLWLVPRAAIEEIGDAYFLRPPIERSYRMGEAYRVTVQKRRQLAQEGAHES</sequence>
<reference evidence="2" key="1">
    <citation type="submission" date="2009-11" db="EMBL/GenBank/DDBJ databases">
        <title>The complete chromosome 2 of Sphaerobacter thermophilus DSM 20745.</title>
        <authorList>
            <person name="Lucas S."/>
            <person name="Copeland A."/>
            <person name="Lapidus A."/>
            <person name="Glavina del Rio T."/>
            <person name="Dalin E."/>
            <person name="Tice H."/>
            <person name="Bruce D."/>
            <person name="Goodwin L."/>
            <person name="Pitluck S."/>
            <person name="Kyrpides N."/>
            <person name="Mavromatis K."/>
            <person name="Ivanova N."/>
            <person name="Mikhailova N."/>
            <person name="LaButti K.M."/>
            <person name="Clum A."/>
            <person name="Sun H.I."/>
            <person name="Brettin T."/>
            <person name="Detter J.C."/>
            <person name="Han C."/>
            <person name="Larimer F."/>
            <person name="Land M."/>
            <person name="Hauser L."/>
            <person name="Markowitz V."/>
            <person name="Cheng J.F."/>
            <person name="Hugenholtz P."/>
            <person name="Woyke T."/>
            <person name="Wu D."/>
            <person name="Steenblock K."/>
            <person name="Schneider S."/>
            <person name="Pukall R."/>
            <person name="Goeker M."/>
            <person name="Klenk H.P."/>
            <person name="Eisen J.A."/>
        </authorList>
    </citation>
    <scope>NUCLEOTIDE SEQUENCE [LARGE SCALE GENOMIC DNA]</scope>
    <source>
        <strain evidence="2">ATCC 49802 / DSM 20745 / S 6022</strain>
    </source>
</reference>
<dbReference type="HOGENOM" id="CLU_141459_2_0_0"/>